<dbReference type="FunCoup" id="A0A067N3L1">
    <property type="interactions" value="26"/>
</dbReference>
<evidence type="ECO:0000313" key="8">
    <source>
        <dbReference type="EMBL" id="KDQ22434.1"/>
    </source>
</evidence>
<dbReference type="GO" id="GO:0008173">
    <property type="term" value="F:RNA methyltransferase activity"/>
    <property type="evidence" value="ECO:0007669"/>
    <property type="project" value="UniProtKB-UniRule"/>
</dbReference>
<evidence type="ECO:0000256" key="1">
    <source>
        <dbReference type="ARBA" id="ARBA00008361"/>
    </source>
</evidence>
<dbReference type="Proteomes" id="UP000027073">
    <property type="component" value="Unassembled WGS sequence"/>
</dbReference>
<dbReference type="InterPro" id="IPR024160">
    <property type="entry name" value="BIN3_SAM-bd_dom"/>
</dbReference>
<dbReference type="PROSITE" id="PS51515">
    <property type="entry name" value="BIN3_SAM"/>
    <property type="match status" value="1"/>
</dbReference>
<dbReference type="PANTHER" id="PTHR12315">
    <property type="entry name" value="BICOID-INTERACTING PROTEIN RELATED"/>
    <property type="match status" value="1"/>
</dbReference>
<evidence type="ECO:0000256" key="2">
    <source>
        <dbReference type="ARBA" id="ARBA00022603"/>
    </source>
</evidence>
<organism evidence="8 9">
    <name type="scientific">Pleurotus ostreatus (strain PC15)</name>
    <name type="common">Oyster mushroom</name>
    <dbReference type="NCBI Taxonomy" id="1137138"/>
    <lineage>
        <taxon>Eukaryota</taxon>
        <taxon>Fungi</taxon>
        <taxon>Dikarya</taxon>
        <taxon>Basidiomycota</taxon>
        <taxon>Agaricomycotina</taxon>
        <taxon>Agaricomycetes</taxon>
        <taxon>Agaricomycetidae</taxon>
        <taxon>Agaricales</taxon>
        <taxon>Pleurotineae</taxon>
        <taxon>Pleurotaceae</taxon>
        <taxon>Pleurotus</taxon>
    </lineage>
</organism>
<evidence type="ECO:0000256" key="3">
    <source>
        <dbReference type="ARBA" id="ARBA00022679"/>
    </source>
</evidence>
<dbReference type="InParanoid" id="A0A067N3L1"/>
<dbReference type="CDD" id="cd02440">
    <property type="entry name" value="AdoMet_MTases"/>
    <property type="match status" value="1"/>
</dbReference>
<evidence type="ECO:0000313" key="9">
    <source>
        <dbReference type="Proteomes" id="UP000027073"/>
    </source>
</evidence>
<dbReference type="GO" id="GO:0040031">
    <property type="term" value="P:snRNA modification"/>
    <property type="evidence" value="ECO:0007669"/>
    <property type="project" value="TreeGrafter"/>
</dbReference>
<dbReference type="InterPro" id="IPR010675">
    <property type="entry name" value="Bin3_C"/>
</dbReference>
<proteinExistence type="inferred from homology"/>
<evidence type="ECO:0000256" key="6">
    <source>
        <dbReference type="RuleBase" id="RU367087"/>
    </source>
</evidence>
<keyword evidence="4 5" id="KW-0949">S-adenosyl-L-methionine</keyword>
<dbReference type="PANTHER" id="PTHR12315:SF0">
    <property type="entry name" value="7SK SNRNA METHYLPHOSPHATE CAPPING ENZYME"/>
    <property type="match status" value="1"/>
</dbReference>
<dbReference type="SUPFAM" id="SSF53335">
    <property type="entry name" value="S-adenosyl-L-methionine-dependent methyltransferases"/>
    <property type="match status" value="1"/>
</dbReference>
<evidence type="ECO:0000256" key="4">
    <source>
        <dbReference type="ARBA" id="ARBA00022691"/>
    </source>
</evidence>
<dbReference type="Gene3D" id="3.40.50.150">
    <property type="entry name" value="Vaccinia Virus protein VP39"/>
    <property type="match status" value="1"/>
</dbReference>
<feature type="domain" description="Bin3-type SAM" evidence="7">
    <location>
        <begin position="24"/>
        <end position="263"/>
    </location>
</feature>
<dbReference type="EMBL" id="KL198014">
    <property type="protein sequence ID" value="KDQ22434.1"/>
    <property type="molecule type" value="Genomic_DNA"/>
</dbReference>
<dbReference type="Pfam" id="PF06859">
    <property type="entry name" value="Bin3"/>
    <property type="match status" value="1"/>
</dbReference>
<name>A0A067N3L1_PLEO1</name>
<evidence type="ECO:0000256" key="5">
    <source>
        <dbReference type="PROSITE-ProRule" id="PRU00848"/>
    </source>
</evidence>
<dbReference type="GO" id="GO:0008171">
    <property type="term" value="F:O-methyltransferase activity"/>
    <property type="evidence" value="ECO:0007669"/>
    <property type="project" value="UniProtKB-UniRule"/>
</dbReference>
<reference evidence="9" key="1">
    <citation type="journal article" date="2014" name="Proc. Natl. Acad. Sci. U.S.A.">
        <title>Extensive sampling of basidiomycete genomes demonstrates inadequacy of the white-rot/brown-rot paradigm for wood decay fungi.</title>
        <authorList>
            <person name="Riley R."/>
            <person name="Salamov A.A."/>
            <person name="Brown D.W."/>
            <person name="Nagy L.G."/>
            <person name="Floudas D."/>
            <person name="Held B.W."/>
            <person name="Levasseur A."/>
            <person name="Lombard V."/>
            <person name="Morin E."/>
            <person name="Otillar R."/>
            <person name="Lindquist E.A."/>
            <person name="Sun H."/>
            <person name="LaButti K.M."/>
            <person name="Schmutz J."/>
            <person name="Jabbour D."/>
            <person name="Luo H."/>
            <person name="Baker S.E."/>
            <person name="Pisabarro A.G."/>
            <person name="Walton J.D."/>
            <person name="Blanchette R.A."/>
            <person name="Henrissat B."/>
            <person name="Martin F."/>
            <person name="Cullen D."/>
            <person name="Hibbett D.S."/>
            <person name="Grigoriev I.V."/>
        </authorList>
    </citation>
    <scope>NUCLEOTIDE SEQUENCE [LARGE SCALE GENOMIC DNA]</scope>
    <source>
        <strain evidence="9">PC15</strain>
    </source>
</reference>
<dbReference type="OrthoDB" id="540004at2759"/>
<dbReference type="InterPro" id="IPR029063">
    <property type="entry name" value="SAM-dependent_MTases_sf"/>
</dbReference>
<keyword evidence="2 6" id="KW-0489">Methyltransferase</keyword>
<evidence type="ECO:0000259" key="7">
    <source>
        <dbReference type="PROSITE" id="PS51515"/>
    </source>
</evidence>
<protein>
    <recommendedName>
        <fullName evidence="6">RNA methyltransferase</fullName>
        <ecNumber evidence="6">2.1.1.-</ecNumber>
    </recommendedName>
</protein>
<keyword evidence="3 6" id="KW-0808">Transferase</keyword>
<gene>
    <name evidence="8" type="ORF">PLEOSDRAFT_1050844</name>
</gene>
<dbReference type="EC" id="2.1.1.-" evidence="6"/>
<dbReference type="STRING" id="1137138.A0A067N3L1"/>
<dbReference type="InterPro" id="IPR039772">
    <property type="entry name" value="Bin3-like"/>
</dbReference>
<accession>A0A067N3L1</accession>
<dbReference type="GO" id="GO:0032259">
    <property type="term" value="P:methylation"/>
    <property type="evidence" value="ECO:0007669"/>
    <property type="project" value="UniProtKB-KW"/>
</dbReference>
<dbReference type="VEuPathDB" id="FungiDB:PLEOSDRAFT_1050844"/>
<dbReference type="HOGENOM" id="CLU_004729_2_0_1"/>
<dbReference type="GO" id="GO:0017069">
    <property type="term" value="F:snRNA binding"/>
    <property type="evidence" value="ECO:0007669"/>
    <property type="project" value="TreeGrafter"/>
</dbReference>
<comment type="similarity">
    <text evidence="1 6">Belongs to the methyltransferase superfamily.</text>
</comment>
<sequence length="263" mass="29491">MLANLTPIHGNYHGYYTKRPAVKDPRLSLLPPELFRGASVLDVGCNEGWVTCEIAQSWGARRVHGVDIDDTLTRLAWKRRRTVWSTQEPVVSIDEKSVAPLPKPGYFPASLEHTFGPLPIPSPQPADKHLFPYNVSFRTADWTNNTIPQDATGYDVVIAFSLTKWIHLNGGDDALLRFFRRVHDVLTPGGSLVLEPQAWETYAKAKRMDNRLRENAKSLKLRPGDFESLLQEIGFGPAQHLGTTGEGGRWCAWPWNAAPLMLL</sequence>
<dbReference type="AlphaFoldDB" id="A0A067N3L1"/>